<dbReference type="EMBL" id="JAGIOH010000001">
    <property type="protein sequence ID" value="MBP2405856.1"/>
    <property type="molecule type" value="Genomic_DNA"/>
</dbReference>
<comment type="caution">
    <text evidence="7">The sequence shown here is derived from an EMBL/GenBank/DDBJ whole genome shotgun (WGS) entry which is preliminary data.</text>
</comment>
<dbReference type="InterPro" id="IPR008949">
    <property type="entry name" value="Isoprenoid_synthase_dom_sf"/>
</dbReference>
<evidence type="ECO:0000256" key="5">
    <source>
        <dbReference type="ARBA" id="ARBA00022842"/>
    </source>
</evidence>
<gene>
    <name evidence="7" type="ORF">JO379_005325</name>
</gene>
<comment type="cofactor">
    <cofactor evidence="1">
        <name>Mg(2+)</name>
        <dbReference type="ChEBI" id="CHEBI:18420"/>
    </cofactor>
</comment>
<comment type="similarity">
    <text evidence="2 6">Belongs to the FPP/GGPP synthase family.</text>
</comment>
<organism evidence="7 8">
    <name type="scientific">Streptomyces syringium</name>
    <dbReference type="NCBI Taxonomy" id="76729"/>
    <lineage>
        <taxon>Bacteria</taxon>
        <taxon>Bacillati</taxon>
        <taxon>Actinomycetota</taxon>
        <taxon>Actinomycetes</taxon>
        <taxon>Kitasatosporales</taxon>
        <taxon>Streptomycetaceae</taxon>
        <taxon>Streptomyces</taxon>
    </lineage>
</organism>
<evidence type="ECO:0000256" key="1">
    <source>
        <dbReference type="ARBA" id="ARBA00001946"/>
    </source>
</evidence>
<evidence type="ECO:0000313" key="8">
    <source>
        <dbReference type="Proteomes" id="UP001519291"/>
    </source>
</evidence>
<proteinExistence type="inferred from homology"/>
<dbReference type="GO" id="GO:0000010">
    <property type="term" value="F:heptaprenyl diphosphate synthase activity"/>
    <property type="evidence" value="ECO:0007669"/>
    <property type="project" value="UniProtKB-EC"/>
</dbReference>
<dbReference type="SFLD" id="SFLDS00005">
    <property type="entry name" value="Isoprenoid_Synthase_Type_I"/>
    <property type="match status" value="1"/>
</dbReference>
<keyword evidence="4" id="KW-0479">Metal-binding</keyword>
<accession>A0ABS4YAS1</accession>
<evidence type="ECO:0000256" key="4">
    <source>
        <dbReference type="ARBA" id="ARBA00022723"/>
    </source>
</evidence>
<dbReference type="InterPro" id="IPR000092">
    <property type="entry name" value="Polyprenyl_synt"/>
</dbReference>
<dbReference type="SUPFAM" id="SSF48576">
    <property type="entry name" value="Terpenoid synthases"/>
    <property type="match status" value="1"/>
</dbReference>
<dbReference type="CDD" id="cd00685">
    <property type="entry name" value="Trans_IPPS_HT"/>
    <property type="match status" value="1"/>
</dbReference>
<dbReference type="InterPro" id="IPR033749">
    <property type="entry name" value="Polyprenyl_synt_CS"/>
</dbReference>
<evidence type="ECO:0000256" key="3">
    <source>
        <dbReference type="ARBA" id="ARBA00022679"/>
    </source>
</evidence>
<dbReference type="PANTHER" id="PTHR12001:SF69">
    <property type="entry name" value="ALL TRANS-POLYPRENYL-DIPHOSPHATE SYNTHASE PDSS1"/>
    <property type="match status" value="1"/>
</dbReference>
<dbReference type="PROSITE" id="PS00444">
    <property type="entry name" value="POLYPRENYL_SYNTHASE_2"/>
    <property type="match status" value="1"/>
</dbReference>
<dbReference type="PANTHER" id="PTHR12001">
    <property type="entry name" value="GERANYLGERANYL PYROPHOSPHATE SYNTHASE"/>
    <property type="match status" value="1"/>
</dbReference>
<dbReference type="EC" id="2.5.1.30" evidence="7"/>
<reference evidence="7 8" key="1">
    <citation type="submission" date="2021-03" db="EMBL/GenBank/DDBJ databases">
        <title>Sequencing the genomes of 1000 actinobacteria strains.</title>
        <authorList>
            <person name="Klenk H.-P."/>
        </authorList>
    </citation>
    <scope>NUCLEOTIDE SEQUENCE [LARGE SCALE GENOMIC DNA]</scope>
    <source>
        <strain evidence="7 8">DSM 41480</strain>
    </source>
</reference>
<keyword evidence="3 6" id="KW-0808">Transferase</keyword>
<dbReference type="RefSeq" id="WP_130881586.1">
    <property type="nucleotide sequence ID" value="NZ_JAGIOH010000001.1"/>
</dbReference>
<protein>
    <submittedName>
        <fullName evidence="7">Heptaprenyl diphosphate synthase</fullName>
        <ecNumber evidence="7">2.5.1.30</ecNumber>
    </submittedName>
</protein>
<dbReference type="Pfam" id="PF00348">
    <property type="entry name" value="polyprenyl_synt"/>
    <property type="match status" value="1"/>
</dbReference>
<evidence type="ECO:0000256" key="2">
    <source>
        <dbReference type="ARBA" id="ARBA00006706"/>
    </source>
</evidence>
<sequence>MTRNGTSFARTARAARAFDAARAVRAVVTGRGREAGAAAHRGAPKFRFRLDDPAAEARLRATLEEVEKRLQDTATDAVDPRVAELTGHVTAAGGKRMRPLLVLLAGEFGEPWREGVAQAAVIVELVHVASLYHDDVMDEASTRHGVPSANVRWGNRQTVRGGDWLLARAARLAADLGPEAVRLNAETASRLVDGQVRELVGPATGQDPVEHYFQVAAGKTASLLTMALSIGARQAGAPEPYADALGAYGAYLGAAFQIADDLLDLSGAADQTGKEQGKDLLAGVPSLPVILARADHGPQGAELRGLLADGPIQDPVAHHRALELFPRSPAFAEAEAIMRDRLARARAALSVLPSIPARTALEALCDFVADRTG</sequence>
<evidence type="ECO:0000256" key="6">
    <source>
        <dbReference type="RuleBase" id="RU004466"/>
    </source>
</evidence>
<keyword evidence="5" id="KW-0460">Magnesium</keyword>
<dbReference type="Gene3D" id="1.10.600.10">
    <property type="entry name" value="Farnesyl Diphosphate Synthase"/>
    <property type="match status" value="1"/>
</dbReference>
<evidence type="ECO:0000313" key="7">
    <source>
        <dbReference type="EMBL" id="MBP2405856.1"/>
    </source>
</evidence>
<dbReference type="GeneID" id="91572184"/>
<name>A0ABS4YAS1_9ACTN</name>
<keyword evidence="8" id="KW-1185">Reference proteome</keyword>
<dbReference type="Proteomes" id="UP001519291">
    <property type="component" value="Unassembled WGS sequence"/>
</dbReference>